<evidence type="ECO:0000256" key="1">
    <source>
        <dbReference type="SAM" id="MobiDB-lite"/>
    </source>
</evidence>
<dbReference type="RefSeq" id="XP_001388027.2">
    <property type="nucleotide sequence ID" value="XM_001387990.1"/>
</dbReference>
<evidence type="ECO:0000313" key="2">
    <source>
        <dbReference type="EMBL" id="EAZ64004.2"/>
    </source>
</evidence>
<dbReference type="EMBL" id="AAVQ01000001">
    <property type="protein sequence ID" value="EAZ64004.2"/>
    <property type="molecule type" value="Genomic_DNA"/>
</dbReference>
<dbReference type="AlphaFoldDB" id="A3GGZ0"/>
<name>A3GGZ0_PICST</name>
<feature type="compositionally biased region" description="Acidic residues" evidence="1">
    <location>
        <begin position="328"/>
        <end position="340"/>
    </location>
</feature>
<protein>
    <submittedName>
        <fullName evidence="2">Uncharacterized protein</fullName>
    </submittedName>
</protein>
<dbReference type="KEGG" id="pic:PICST_28789"/>
<dbReference type="GeneID" id="4851539"/>
<dbReference type="HOGENOM" id="CLU_559105_0_0_1"/>
<proteinExistence type="predicted"/>
<sequence length="488" mass="55375">MLLRKSVRHTLSDPPDYEFKSPTYSTKCSKDADERNFGNFDSVRSNFDTSEDSHFVWKYKALTKVFMHLQSKLKRHIRQSNPAQSTSIPSSSKFAERLNIQSIATKSSFSLNGFAKFCKGERSPDDFNNIFTNDESNTSHGLGSFGKSIKPYKLEVILPDTTFWDDFKDIIEKYGIKTPLEEATNALISCENDVQTALDCQESNFQISKCFHAIYENDTFTTRSTGKDLSVNENSGTTHTRSTTVVVEPQNSPCSATSEAAEEVVEEIPNPLQNELLLPESDPTTDSIELVARLETEYISPPEENIVQQVAQSKESSSSESESKAKEPEEEEEEEEEEDISQSQESSHDDGSKEGSDFSGKNRCHGTVVGRELSIKYNTGRLFCDQEDYVDASTGVEFRFNRWGDPEELVPYGYQRTCHHFRRRRSLKSAIRNLERRPSTVIQYSNMLANVESLHRANLIAYRREATILLDCVSSSEEDRPFTFIMNP</sequence>
<gene>
    <name evidence="2" type="ORF">PICST_28789</name>
</gene>
<dbReference type="InParanoid" id="A3GGZ0"/>
<accession>A3GGZ0</accession>
<comment type="caution">
    <text evidence="2">The sequence shown here is derived from an EMBL/GenBank/DDBJ whole genome shotgun (WGS) entry which is preliminary data.</text>
</comment>
<reference evidence="2 3" key="1">
    <citation type="journal article" date="2007" name="Nat. Biotechnol.">
        <title>Genome sequence of the lignocellulose-bioconverting and xylose-fermenting yeast Pichia stipitis.</title>
        <authorList>
            <person name="Jeffries T.W."/>
            <person name="Grigoriev I.V."/>
            <person name="Grimwood J."/>
            <person name="Laplaza J.M."/>
            <person name="Aerts A."/>
            <person name="Salamov A."/>
            <person name="Schmutz J."/>
            <person name="Lindquist E."/>
            <person name="Dehal P."/>
            <person name="Shapiro H."/>
            <person name="Jin Y.S."/>
            <person name="Passoth V."/>
            <person name="Richardson P.M."/>
        </authorList>
    </citation>
    <scope>NUCLEOTIDE SEQUENCE [LARGE SCALE GENOMIC DNA]</scope>
    <source>
        <strain evidence="3">ATCC 58785 / CBS 6054 / NBRC 10063 / NRRL Y-11545</strain>
    </source>
</reference>
<organism evidence="2 3">
    <name type="scientific">Scheffersomyces stipitis (strain ATCC 58785 / CBS 6054 / NBRC 10063 / NRRL Y-11545)</name>
    <name type="common">Yeast</name>
    <name type="synonym">Pichia stipitis</name>
    <dbReference type="NCBI Taxonomy" id="322104"/>
    <lineage>
        <taxon>Eukaryota</taxon>
        <taxon>Fungi</taxon>
        <taxon>Dikarya</taxon>
        <taxon>Ascomycota</taxon>
        <taxon>Saccharomycotina</taxon>
        <taxon>Pichiomycetes</taxon>
        <taxon>Debaryomycetaceae</taxon>
        <taxon>Scheffersomyces</taxon>
    </lineage>
</organism>
<feature type="region of interest" description="Disordered" evidence="1">
    <location>
        <begin position="299"/>
        <end position="363"/>
    </location>
</feature>
<keyword evidence="3" id="KW-1185">Reference proteome</keyword>
<evidence type="ECO:0000313" key="3">
    <source>
        <dbReference type="Proteomes" id="UP000002258"/>
    </source>
</evidence>
<dbReference type="Proteomes" id="UP000002258">
    <property type="component" value="Chromosome 1"/>
</dbReference>
<feature type="compositionally biased region" description="Basic and acidic residues" evidence="1">
    <location>
        <begin position="346"/>
        <end position="356"/>
    </location>
</feature>